<dbReference type="PANTHER" id="PTHR48090:SF7">
    <property type="entry name" value="RFBJ PROTEIN"/>
    <property type="match status" value="1"/>
</dbReference>
<keyword evidence="1" id="KW-0472">Membrane</keyword>
<keyword evidence="4" id="KW-1185">Reference proteome</keyword>
<gene>
    <name evidence="3" type="ORF">BN59_01884</name>
</gene>
<dbReference type="Gene3D" id="3.90.550.10">
    <property type="entry name" value="Spore Coat Polysaccharide Biosynthesis Protein SpsA, Chain A"/>
    <property type="match status" value="1"/>
</dbReference>
<dbReference type="InterPro" id="IPR029044">
    <property type="entry name" value="Nucleotide-diphossugar_trans"/>
</dbReference>
<accession>A0A078KT25</accession>
<evidence type="ECO:0000256" key="1">
    <source>
        <dbReference type="SAM" id="Phobius"/>
    </source>
</evidence>
<protein>
    <submittedName>
        <fullName evidence="3">Putative glucosyl-3-phosphoglycerate synthase</fullName>
    </submittedName>
</protein>
<dbReference type="InterPro" id="IPR050256">
    <property type="entry name" value="Glycosyltransferase_2"/>
</dbReference>
<evidence type="ECO:0000313" key="3">
    <source>
        <dbReference type="EMBL" id="CDZ77600.1"/>
    </source>
</evidence>
<name>A0A078KT25_9GAMM</name>
<dbReference type="OrthoDB" id="9808633at2"/>
<keyword evidence="1" id="KW-0812">Transmembrane</keyword>
<dbReference type="CDD" id="cd04179">
    <property type="entry name" value="DPM_DPG-synthase_like"/>
    <property type="match status" value="1"/>
</dbReference>
<evidence type="ECO:0000313" key="4">
    <source>
        <dbReference type="Proteomes" id="UP000044071"/>
    </source>
</evidence>
<dbReference type="eggNOG" id="COG0463">
    <property type="taxonomic scope" value="Bacteria"/>
</dbReference>
<dbReference type="SUPFAM" id="SSF53448">
    <property type="entry name" value="Nucleotide-diphospho-sugar transferases"/>
    <property type="match status" value="1"/>
</dbReference>
<dbReference type="RefSeq" id="WP_043874107.1">
    <property type="nucleotide sequence ID" value="NZ_CCVW01000002.1"/>
</dbReference>
<dbReference type="Pfam" id="PF00535">
    <property type="entry name" value="Glycos_transf_2"/>
    <property type="match status" value="1"/>
</dbReference>
<dbReference type="STRING" id="1034943.BN59_01884"/>
<reference evidence="3 4" key="1">
    <citation type="submission" date="2014-06" db="EMBL/GenBank/DDBJ databases">
        <authorList>
            <person name="Urmite Genomes Urmite Genomes"/>
        </authorList>
    </citation>
    <scope>NUCLEOTIDE SEQUENCE [LARGE SCALE GENOMIC DNA]</scope>
</reference>
<dbReference type="Proteomes" id="UP000044071">
    <property type="component" value="Unassembled WGS sequence"/>
</dbReference>
<evidence type="ECO:0000259" key="2">
    <source>
        <dbReference type="Pfam" id="PF00535"/>
    </source>
</evidence>
<sequence>MVVSVEPLAKRITVAMITMNEEGAVARVIQDIKKVVPGAEIIIVDSSRDRTAEIAAENGARVIRQFPPCGYGPAMECALREGEREVIVTLDCDNTYPADKIPELAALVLEQGYDVVDASRLQKKPEAMPWINYLGNVFFACLASLLYFRRFTDLHSGMRAYRKSMIDNLEFEAKGAALPVELLLKPLVSGYKVHSLFIDYHERIGESKMQSFDTSWWTLKRIIKLRLI</sequence>
<keyword evidence="1" id="KW-1133">Transmembrane helix</keyword>
<dbReference type="EMBL" id="CCSB01000002">
    <property type="protein sequence ID" value="CDZ77600.1"/>
    <property type="molecule type" value="Genomic_DNA"/>
</dbReference>
<dbReference type="PANTHER" id="PTHR48090">
    <property type="entry name" value="UNDECAPRENYL-PHOSPHATE 4-DEOXY-4-FORMAMIDO-L-ARABINOSE TRANSFERASE-RELATED"/>
    <property type="match status" value="1"/>
</dbReference>
<dbReference type="InterPro" id="IPR001173">
    <property type="entry name" value="Glyco_trans_2-like"/>
</dbReference>
<feature type="transmembrane region" description="Helical" evidence="1">
    <location>
        <begin position="130"/>
        <end position="148"/>
    </location>
</feature>
<proteinExistence type="predicted"/>
<organism evidence="3 4">
    <name type="scientific">Legionella massiliensis</name>
    <dbReference type="NCBI Taxonomy" id="1034943"/>
    <lineage>
        <taxon>Bacteria</taxon>
        <taxon>Pseudomonadati</taxon>
        <taxon>Pseudomonadota</taxon>
        <taxon>Gammaproteobacteria</taxon>
        <taxon>Legionellales</taxon>
        <taxon>Legionellaceae</taxon>
        <taxon>Legionella</taxon>
    </lineage>
</organism>
<dbReference type="AlphaFoldDB" id="A0A078KT25"/>
<feature type="domain" description="Glycosyltransferase 2-like" evidence="2">
    <location>
        <begin position="13"/>
        <end position="168"/>
    </location>
</feature>